<feature type="site" description="Important for catalytic activity, responsible for pKa modulation of the active site Glu and correct orientation of both the proton donor and substrate" evidence="7">
    <location>
        <position position="154"/>
    </location>
</feature>
<evidence type="ECO:0000256" key="8">
    <source>
        <dbReference type="RuleBase" id="RU361187"/>
    </source>
</evidence>
<dbReference type="CDD" id="cd08991">
    <property type="entry name" value="GH43_HoAraf43-like"/>
    <property type="match status" value="1"/>
</dbReference>
<protein>
    <submittedName>
        <fullName evidence="9">Beta-xylosidase</fullName>
    </submittedName>
</protein>
<feature type="active site" description="Proton acceptor" evidence="6">
    <location>
        <position position="47"/>
    </location>
</feature>
<dbReference type="GO" id="GO:0045493">
    <property type="term" value="P:xylan catabolic process"/>
    <property type="evidence" value="ECO:0007669"/>
    <property type="project" value="UniProtKB-KW"/>
</dbReference>
<evidence type="ECO:0000256" key="4">
    <source>
        <dbReference type="ARBA" id="ARBA00023277"/>
    </source>
</evidence>
<dbReference type="OrthoDB" id="9801455at2"/>
<organism evidence="9 10">
    <name type="scientific">Ilyomonas limi</name>
    <dbReference type="NCBI Taxonomy" id="2575867"/>
    <lineage>
        <taxon>Bacteria</taxon>
        <taxon>Pseudomonadati</taxon>
        <taxon>Bacteroidota</taxon>
        <taxon>Chitinophagia</taxon>
        <taxon>Chitinophagales</taxon>
        <taxon>Chitinophagaceae</taxon>
        <taxon>Ilyomonas</taxon>
    </lineage>
</organism>
<keyword evidence="10" id="KW-1185">Reference proteome</keyword>
<accession>A0A4U3KZ69</accession>
<proteinExistence type="inferred from homology"/>
<dbReference type="InterPro" id="IPR023296">
    <property type="entry name" value="Glyco_hydro_beta-prop_sf"/>
</dbReference>
<dbReference type="EMBL" id="SZQL01000010">
    <property type="protein sequence ID" value="TKK67732.1"/>
    <property type="molecule type" value="Genomic_DNA"/>
</dbReference>
<name>A0A4U3KZ69_9BACT</name>
<keyword evidence="5 8" id="KW-0326">Glycosidase</keyword>
<reference evidence="9 10" key="1">
    <citation type="submission" date="2019-05" db="EMBL/GenBank/DDBJ databases">
        <title>Panacibacter sp. strain 17mud1-8 Genome sequencing and assembly.</title>
        <authorList>
            <person name="Chhetri G."/>
        </authorList>
    </citation>
    <scope>NUCLEOTIDE SEQUENCE [LARGE SCALE GENOMIC DNA]</scope>
    <source>
        <strain evidence="9 10">17mud1-8</strain>
    </source>
</reference>
<evidence type="ECO:0000256" key="5">
    <source>
        <dbReference type="ARBA" id="ARBA00023295"/>
    </source>
</evidence>
<comment type="similarity">
    <text evidence="1 8">Belongs to the glycosyl hydrolase 43 family.</text>
</comment>
<evidence type="ECO:0000313" key="9">
    <source>
        <dbReference type="EMBL" id="TKK67732.1"/>
    </source>
</evidence>
<dbReference type="Gene3D" id="2.115.10.20">
    <property type="entry name" value="Glycosyl hydrolase domain, family 43"/>
    <property type="match status" value="1"/>
</dbReference>
<dbReference type="GO" id="GO:0004553">
    <property type="term" value="F:hydrolase activity, hydrolyzing O-glycosyl compounds"/>
    <property type="evidence" value="ECO:0007669"/>
    <property type="project" value="InterPro"/>
</dbReference>
<keyword evidence="3 8" id="KW-0378">Hydrolase</keyword>
<keyword evidence="2" id="KW-0858">Xylan degradation</keyword>
<comment type="caution">
    <text evidence="9">The sequence shown here is derived from an EMBL/GenBank/DDBJ whole genome shotgun (WGS) entry which is preliminary data.</text>
</comment>
<dbReference type="Pfam" id="PF04616">
    <property type="entry name" value="Glyco_hydro_43"/>
    <property type="match status" value="1"/>
</dbReference>
<dbReference type="RefSeq" id="WP_137262297.1">
    <property type="nucleotide sequence ID" value="NZ_SZQL01000010.1"/>
</dbReference>
<dbReference type="PANTHER" id="PTHR43772">
    <property type="entry name" value="ENDO-1,4-BETA-XYLANASE"/>
    <property type="match status" value="1"/>
</dbReference>
<dbReference type="SUPFAM" id="SSF75005">
    <property type="entry name" value="Arabinanase/levansucrase/invertase"/>
    <property type="match status" value="1"/>
</dbReference>
<keyword evidence="4" id="KW-0119">Carbohydrate metabolism</keyword>
<dbReference type="PANTHER" id="PTHR43772:SF2">
    <property type="entry name" value="PUTATIVE (AFU_ORTHOLOGUE AFUA_2G04480)-RELATED"/>
    <property type="match status" value="1"/>
</dbReference>
<evidence type="ECO:0000256" key="7">
    <source>
        <dbReference type="PIRSR" id="PIRSR606710-2"/>
    </source>
</evidence>
<gene>
    <name evidence="9" type="ORF">FC093_13360</name>
</gene>
<dbReference type="Proteomes" id="UP000305848">
    <property type="component" value="Unassembled WGS sequence"/>
</dbReference>
<sequence>MKISIKYLFIFPFLLCSLFVVLSCSSIRKNTTALQKQSAGNLLYQADPTIFYDKGQYYLYGTNGGNADSGFKVFISKDLKSWQLSNKNNGWALVKGNAFGTKGFWAPQVFLYRGKYYMAYTANEQIAIAQSNNPEGPFTQKIIRPIDTTIKEIDPFVFIDTDGKIYLYHVRLQNGNRIFVAQLNDSLSAIIPNTVQECISAVNNPQPWENTKSVSWTVTEGPCVIKRKDDYCMFYSANDFRNPDYAVGYATANSPIGPWTKYSGNPIISRQLSGIKGTGHGDILKDEKDDWWYVLHTHYSDSVVGPRKTAIVQFRFNSTNNVVIDTSSFRYLKM</sequence>
<dbReference type="InterPro" id="IPR052176">
    <property type="entry name" value="Glycosyl_Hydrlase_43_Enz"/>
</dbReference>
<evidence type="ECO:0000313" key="10">
    <source>
        <dbReference type="Proteomes" id="UP000305848"/>
    </source>
</evidence>
<evidence type="ECO:0000256" key="1">
    <source>
        <dbReference type="ARBA" id="ARBA00009865"/>
    </source>
</evidence>
<dbReference type="PROSITE" id="PS51257">
    <property type="entry name" value="PROKAR_LIPOPROTEIN"/>
    <property type="match status" value="1"/>
</dbReference>
<evidence type="ECO:0000256" key="6">
    <source>
        <dbReference type="PIRSR" id="PIRSR606710-1"/>
    </source>
</evidence>
<evidence type="ECO:0000256" key="3">
    <source>
        <dbReference type="ARBA" id="ARBA00022801"/>
    </source>
</evidence>
<feature type="active site" description="Proton donor" evidence="6">
    <location>
        <position position="220"/>
    </location>
</feature>
<evidence type="ECO:0000256" key="2">
    <source>
        <dbReference type="ARBA" id="ARBA00022651"/>
    </source>
</evidence>
<keyword evidence="2" id="KW-0624">Polysaccharide degradation</keyword>
<dbReference type="InterPro" id="IPR006710">
    <property type="entry name" value="Glyco_hydro_43"/>
</dbReference>
<dbReference type="AlphaFoldDB" id="A0A4U3KZ69"/>